<keyword evidence="2" id="KW-1185">Reference proteome</keyword>
<sequence>MPEPTDAIWPFALPLRLAPENSPLLSLVQALPDSDERPLFEDFIRQRFRLVHGAEIRLFMPELFGLKDQSNTLCAVAGLRRASTSRLFLEQYLDAPIEHYIQSENQQPTPREQIVEVGNLAASDTGSARLSIIAMTWLLGAAGFQWVSFTGNTGLVNSFHRLGLKPNTLCAADPQRLGDERHTWGQYYDSRPSVHIGNICSGFQHLAKVGLFKRLGLPPVDRETCNVA</sequence>
<evidence type="ECO:0000313" key="2">
    <source>
        <dbReference type="Proteomes" id="UP000471751"/>
    </source>
</evidence>
<reference evidence="1 2" key="1">
    <citation type="submission" date="2020-02" db="EMBL/GenBank/DDBJ databases">
        <title>Broccoli isolated Pseudomonas sp.</title>
        <authorList>
            <person name="Fujikawa T."/>
            <person name="Sawada H."/>
        </authorList>
    </citation>
    <scope>NUCLEOTIDE SEQUENCE [LARGE SCALE GENOMIC DNA]</scope>
    <source>
        <strain evidence="1 2">JCM 32154</strain>
    </source>
</reference>
<dbReference type="Proteomes" id="UP000471751">
    <property type="component" value="Unassembled WGS sequence"/>
</dbReference>
<dbReference type="InterPro" id="IPR022050">
    <property type="entry name" value="T_hemolysin"/>
</dbReference>
<evidence type="ECO:0000313" key="1">
    <source>
        <dbReference type="EMBL" id="NES11864.1"/>
    </source>
</evidence>
<name>A0A6I5RUJ3_9PSED</name>
<dbReference type="AlphaFoldDB" id="A0A6I5RUJ3"/>
<dbReference type="Pfam" id="PF12261">
    <property type="entry name" value="T_hemolysin"/>
    <property type="match status" value="1"/>
</dbReference>
<dbReference type="RefSeq" id="WP_163939764.1">
    <property type="nucleotide sequence ID" value="NZ_BMQU01000004.1"/>
</dbReference>
<comment type="caution">
    <text evidence="1">The sequence shown here is derived from an EMBL/GenBank/DDBJ whole genome shotgun (WGS) entry which is preliminary data.</text>
</comment>
<accession>A0A6I5RUJ3</accession>
<organism evidence="1 2">
    <name type="scientific">Pseudomonas laurentiana</name>
    <dbReference type="NCBI Taxonomy" id="2364649"/>
    <lineage>
        <taxon>Bacteria</taxon>
        <taxon>Pseudomonadati</taxon>
        <taxon>Pseudomonadota</taxon>
        <taxon>Gammaproteobacteria</taxon>
        <taxon>Pseudomonadales</taxon>
        <taxon>Pseudomonadaceae</taxon>
        <taxon>Pseudomonas</taxon>
    </lineage>
</organism>
<proteinExistence type="predicted"/>
<dbReference type="EMBL" id="JAAHBT010000335">
    <property type="protein sequence ID" value="NES11864.1"/>
    <property type="molecule type" value="Genomic_DNA"/>
</dbReference>
<gene>
    <name evidence="1" type="ORF">G3O07_22415</name>
</gene>
<protein>
    <submittedName>
        <fullName evidence="1">Thermostable hemolysin</fullName>
    </submittedName>
</protein>